<dbReference type="Gene3D" id="3.40.390.70">
    <property type="match status" value="1"/>
</dbReference>
<feature type="chain" id="PRO_5028954282" description="Substrate import-associated zinc metallohydrolase lipoprotein" evidence="1">
    <location>
        <begin position="22"/>
        <end position="311"/>
    </location>
</feature>
<proteinExistence type="predicted"/>
<sequence length="311" mass="35454">MKNIKLMLIAAVLVLTAVACSNDDVDKGNSIFPTKTAEHQNEFDKWLYKNYTEPYNIRFNYKYVDQNSNLSYNVTPAELKRSIALAKIIKHVWLDAYTELMGPTFLKEHCFREFQLIGSAQYNGQGSITLGFAEGGVRVNLFQVNNLDFNNLYIEEHDPYNTSGVFDLNFSYFHTMHHEFAHILTQLKNYSTDFRTISQGKYHSSDWVNVSNLKSGAEGFVTGYASGEYNEDFAEVFACYVTDTDEMWQKRLAQAVTAAGGKEDGKNAILAKLSLIRSYLMDSWGVDIDKLRKIVLRREGEISSLDLETLN</sequence>
<accession>A0A7C9HHM4</accession>
<protein>
    <recommendedName>
        <fullName evidence="4">Substrate import-associated zinc metallohydrolase lipoprotein</fullName>
    </recommendedName>
</protein>
<evidence type="ECO:0000313" key="2">
    <source>
        <dbReference type="EMBL" id="MUL28866.1"/>
    </source>
</evidence>
<keyword evidence="3" id="KW-1185">Reference proteome</keyword>
<feature type="signal peptide" evidence="1">
    <location>
        <begin position="1"/>
        <end position="21"/>
    </location>
</feature>
<dbReference type="InterPro" id="IPR030890">
    <property type="entry name" value="LP_HExxH_w_TonB"/>
</dbReference>
<comment type="caution">
    <text evidence="2">The sequence shown here is derived from an EMBL/GenBank/DDBJ whole genome shotgun (WGS) entry which is preliminary data.</text>
</comment>
<dbReference type="AlphaFoldDB" id="A0A7C9HHM4"/>
<name>A0A7C9HHM4_9BACT</name>
<dbReference type="EMBL" id="VVIQ01000016">
    <property type="protein sequence ID" value="MUL28866.1"/>
    <property type="molecule type" value="Genomic_DNA"/>
</dbReference>
<gene>
    <name evidence="2" type="ORF">F0475_11315</name>
</gene>
<reference evidence="2 3" key="1">
    <citation type="submission" date="2019-09" db="EMBL/GenBank/DDBJ databases">
        <title>Prevotella A2879 sp. nov., isolated from an abscess of a patient.</title>
        <authorList>
            <person name="Buhl M."/>
            <person name="Oberhettinger P."/>
        </authorList>
    </citation>
    <scope>NUCLEOTIDE SEQUENCE [LARGE SCALE GENOMIC DNA]</scope>
    <source>
        <strain evidence="2 3">A2879</strain>
    </source>
</reference>
<keyword evidence="1" id="KW-0732">Signal</keyword>
<dbReference type="Pfam" id="PF15890">
    <property type="entry name" value="Peptidase_Mx1"/>
    <property type="match status" value="1"/>
</dbReference>
<evidence type="ECO:0000313" key="3">
    <source>
        <dbReference type="Proteomes" id="UP000482295"/>
    </source>
</evidence>
<organism evidence="2 3">
    <name type="scientific">Prevotella vespertina</name>
    <dbReference type="NCBI Taxonomy" id="2608404"/>
    <lineage>
        <taxon>Bacteria</taxon>
        <taxon>Pseudomonadati</taxon>
        <taxon>Bacteroidota</taxon>
        <taxon>Bacteroidia</taxon>
        <taxon>Bacteroidales</taxon>
        <taxon>Prevotellaceae</taxon>
        <taxon>Prevotella</taxon>
    </lineage>
</organism>
<dbReference type="SUPFAM" id="SSF55486">
    <property type="entry name" value="Metalloproteases ('zincins'), catalytic domain"/>
    <property type="match status" value="1"/>
</dbReference>
<evidence type="ECO:0000256" key="1">
    <source>
        <dbReference type="SAM" id="SignalP"/>
    </source>
</evidence>
<dbReference type="NCBIfam" id="TIGR04549">
    <property type="entry name" value="LP_HExxH_w_tonB"/>
    <property type="match status" value="1"/>
</dbReference>
<dbReference type="PROSITE" id="PS51257">
    <property type="entry name" value="PROKAR_LIPOPROTEIN"/>
    <property type="match status" value="1"/>
</dbReference>
<evidence type="ECO:0008006" key="4">
    <source>
        <dbReference type="Google" id="ProtNLM"/>
    </source>
</evidence>
<dbReference type="RefSeq" id="WP_155716688.1">
    <property type="nucleotide sequence ID" value="NZ_VVIQ01000016.1"/>
</dbReference>
<dbReference type="Proteomes" id="UP000482295">
    <property type="component" value="Unassembled WGS sequence"/>
</dbReference>